<feature type="transmembrane region" description="Helical" evidence="4">
    <location>
        <begin position="6"/>
        <end position="27"/>
    </location>
</feature>
<dbReference type="GO" id="GO:0016757">
    <property type="term" value="F:glycosyltransferase activity"/>
    <property type="evidence" value="ECO:0007669"/>
    <property type="project" value="UniProtKB-KW"/>
</dbReference>
<evidence type="ECO:0000259" key="5">
    <source>
        <dbReference type="Pfam" id="PF00535"/>
    </source>
</evidence>
<evidence type="ECO:0000256" key="1">
    <source>
        <dbReference type="ARBA" id="ARBA00006739"/>
    </source>
</evidence>
<keyword evidence="7" id="KW-1185">Reference proteome</keyword>
<dbReference type="Pfam" id="PF00535">
    <property type="entry name" value="Glycos_transf_2"/>
    <property type="match status" value="1"/>
</dbReference>
<keyword evidence="4" id="KW-0812">Transmembrane</keyword>
<keyword evidence="2" id="KW-0328">Glycosyltransferase</keyword>
<accession>A0A934X0A6</accession>
<feature type="transmembrane region" description="Helical" evidence="4">
    <location>
        <begin position="263"/>
        <end position="283"/>
    </location>
</feature>
<dbReference type="RefSeq" id="WP_201432219.1">
    <property type="nucleotide sequence ID" value="NZ_JAEQBW010000008.1"/>
</dbReference>
<comment type="caution">
    <text evidence="6">The sequence shown here is derived from an EMBL/GenBank/DDBJ whole genome shotgun (WGS) entry which is preliminary data.</text>
</comment>
<evidence type="ECO:0000313" key="6">
    <source>
        <dbReference type="EMBL" id="MBK6266538.1"/>
    </source>
</evidence>
<feature type="domain" description="Glycosyltransferase 2-like" evidence="5">
    <location>
        <begin position="50"/>
        <end position="213"/>
    </location>
</feature>
<keyword evidence="4" id="KW-1133">Transmembrane helix</keyword>
<dbReference type="InterPro" id="IPR001173">
    <property type="entry name" value="Glyco_trans_2-like"/>
</dbReference>
<reference evidence="6" key="1">
    <citation type="submission" date="2021-01" db="EMBL/GenBank/DDBJ databases">
        <title>Marivirga aurantiaca sp. nov., isolated from intertidal surface sediments.</title>
        <authorList>
            <person name="Zhang M."/>
        </authorList>
    </citation>
    <scope>NUCLEOTIDE SEQUENCE</scope>
    <source>
        <strain evidence="6">S37H4</strain>
    </source>
</reference>
<evidence type="ECO:0000256" key="3">
    <source>
        <dbReference type="ARBA" id="ARBA00022679"/>
    </source>
</evidence>
<feature type="transmembrane region" description="Helical" evidence="4">
    <location>
        <begin position="352"/>
        <end position="374"/>
    </location>
</feature>
<keyword evidence="4" id="KW-0472">Membrane</keyword>
<feature type="transmembrane region" description="Helical" evidence="4">
    <location>
        <begin position="322"/>
        <end position="340"/>
    </location>
</feature>
<dbReference type="Gene3D" id="3.90.550.10">
    <property type="entry name" value="Spore Coat Polysaccharide Biosynthesis Protein SpsA, Chain A"/>
    <property type="match status" value="1"/>
</dbReference>
<dbReference type="EMBL" id="JAEQBW010000008">
    <property type="protein sequence ID" value="MBK6266538.1"/>
    <property type="molecule type" value="Genomic_DNA"/>
</dbReference>
<comment type="similarity">
    <text evidence="1">Belongs to the glycosyltransferase 2 family.</text>
</comment>
<sequence length="394" mass="44895">MEVIFWLGIAVITYTYIGYPLLLFLLVKLKRMIRPSVSLLFKENELPYVSLIIACYNEGEVLREKIQNTLSLDYPADKLNICFVTDGTSDGSERMVAEDERLTLFHSHERKGKNAAINRVLPLLDSPILIFCDANTFLNKEAIFKIVRHYKNENVGAVAGEKRVESIGELDRAGEGEGAYWKYESALKKWDAELKTVVGAAGELFSVRKELMEKVPDGILIEDFYVSVKVAQKGYKVVYEPDAYAVEGGSASISEERKRKVRISAGGLQAVWLFMPLLNIFKYGWLSFQYVSHRVLRWTLAPMFLVIVLLSNIYLAIDQQGLYIYLLVAQSLFYAFALMGKFTENMERSPKVFFIPFYFVFMNLSVFQGFFRLVSGRQSAVWEKAERAKATGSI</sequence>
<dbReference type="CDD" id="cd06439">
    <property type="entry name" value="CESA_like_1"/>
    <property type="match status" value="1"/>
</dbReference>
<dbReference type="PANTHER" id="PTHR43630">
    <property type="entry name" value="POLY-BETA-1,6-N-ACETYL-D-GLUCOSAMINE SYNTHASE"/>
    <property type="match status" value="1"/>
</dbReference>
<evidence type="ECO:0000256" key="2">
    <source>
        <dbReference type="ARBA" id="ARBA00022676"/>
    </source>
</evidence>
<organism evidence="6 7">
    <name type="scientific">Marivirga aurantiaca</name>
    <dbReference type="NCBI Taxonomy" id="2802615"/>
    <lineage>
        <taxon>Bacteria</taxon>
        <taxon>Pseudomonadati</taxon>
        <taxon>Bacteroidota</taxon>
        <taxon>Cytophagia</taxon>
        <taxon>Cytophagales</taxon>
        <taxon>Marivirgaceae</taxon>
        <taxon>Marivirga</taxon>
    </lineage>
</organism>
<evidence type="ECO:0000313" key="7">
    <source>
        <dbReference type="Proteomes" id="UP000611723"/>
    </source>
</evidence>
<dbReference type="Proteomes" id="UP000611723">
    <property type="component" value="Unassembled WGS sequence"/>
</dbReference>
<gene>
    <name evidence="6" type="ORF">JKA74_15945</name>
</gene>
<feature type="transmembrane region" description="Helical" evidence="4">
    <location>
        <begin position="295"/>
        <end position="315"/>
    </location>
</feature>
<protein>
    <submittedName>
        <fullName evidence="6">Glycosyltransferase family 2 protein</fullName>
    </submittedName>
</protein>
<proteinExistence type="inferred from homology"/>
<evidence type="ECO:0000256" key="4">
    <source>
        <dbReference type="SAM" id="Phobius"/>
    </source>
</evidence>
<name>A0A934X0A6_9BACT</name>
<dbReference type="AlphaFoldDB" id="A0A934X0A6"/>
<dbReference type="InterPro" id="IPR029044">
    <property type="entry name" value="Nucleotide-diphossugar_trans"/>
</dbReference>
<keyword evidence="3" id="KW-0808">Transferase</keyword>
<dbReference type="SUPFAM" id="SSF53448">
    <property type="entry name" value="Nucleotide-diphospho-sugar transferases"/>
    <property type="match status" value="1"/>
</dbReference>
<dbReference type="PANTHER" id="PTHR43630:SF1">
    <property type="entry name" value="POLY-BETA-1,6-N-ACETYL-D-GLUCOSAMINE SYNTHASE"/>
    <property type="match status" value="1"/>
</dbReference>